<sequence>MEWFHFSPFDIIGVGIMIYGFWKAFYRCPVGMNSSRILYWYCAWAWVFLGVVRIAEGRYANAVLDAGFAAYDFYRWWNSGGDEGVKNFLQSLVMKPAHAVR</sequence>
<protein>
    <submittedName>
        <fullName evidence="2">Membrane protein</fullName>
    </submittedName>
</protein>
<keyword evidence="1" id="KW-1133">Transmembrane helix</keyword>
<proteinExistence type="predicted"/>
<accession>A0A7U0J5X5</accession>
<reference evidence="2 3" key="1">
    <citation type="submission" date="2021-01" db="EMBL/GenBank/DDBJ databases">
        <authorList>
            <person name="Olabode J."/>
            <person name="Purtell M.C."/>
            <person name="Talati K."/>
            <person name="Shaffer C.D."/>
            <person name="Weston-Hafer K.A."/>
            <person name="Garlena R.A."/>
            <person name="Russell D.A."/>
            <person name="Pope W.H."/>
            <person name="Jacobs-Sera D."/>
            <person name="Hatfull G.F."/>
        </authorList>
    </citation>
    <scope>NUCLEOTIDE SEQUENCE [LARGE SCALE GENOMIC DNA]</scope>
</reference>
<dbReference type="EMBL" id="MW435853">
    <property type="protein sequence ID" value="QQV92579.1"/>
    <property type="molecule type" value="Genomic_DNA"/>
</dbReference>
<evidence type="ECO:0000313" key="3">
    <source>
        <dbReference type="Proteomes" id="UP000596355"/>
    </source>
</evidence>
<evidence type="ECO:0000313" key="2">
    <source>
        <dbReference type="EMBL" id="QQV92579.1"/>
    </source>
</evidence>
<organism evidence="2 3">
    <name type="scientific">Streptomyces phage MeganTheeKilla</name>
    <dbReference type="NCBI Taxonomy" id="2801897"/>
    <lineage>
        <taxon>Viruses</taxon>
        <taxon>Duplodnaviria</taxon>
        <taxon>Heunggongvirae</taxon>
        <taxon>Uroviricota</taxon>
        <taxon>Caudoviricetes</taxon>
        <taxon>Stanwilliamsviridae</taxon>
        <taxon>Loccivirinae</taxon>
        <taxon>Gilsonvirus</taxon>
        <taxon>Gilsonvirus gilson</taxon>
    </lineage>
</organism>
<keyword evidence="1" id="KW-0812">Transmembrane</keyword>
<dbReference type="Proteomes" id="UP000596355">
    <property type="component" value="Segment"/>
</dbReference>
<keyword evidence="1" id="KW-0472">Membrane</keyword>
<evidence type="ECO:0000256" key="1">
    <source>
        <dbReference type="SAM" id="Phobius"/>
    </source>
</evidence>
<name>A0A7U0J5X5_9CAUD</name>
<feature type="transmembrane region" description="Helical" evidence="1">
    <location>
        <begin position="37"/>
        <end position="55"/>
    </location>
</feature>
<gene>
    <name evidence="2" type="primary">242</name>
    <name evidence="2" type="ORF">SEA_MEGANTHEEKILLA_242</name>
</gene>
<feature type="transmembrane region" description="Helical" evidence="1">
    <location>
        <begin position="6"/>
        <end position="25"/>
    </location>
</feature>